<evidence type="ECO:0000256" key="1">
    <source>
        <dbReference type="ARBA" id="ARBA00010577"/>
    </source>
</evidence>
<protein>
    <recommendedName>
        <fullName evidence="5">Flagellar basal-body rod modification protein FlgD</fullName>
    </recommendedName>
</protein>
<organism evidence="3 4">
    <name type="scientific">Frondihabitans cladoniiphilus</name>
    <dbReference type="NCBI Taxonomy" id="715785"/>
    <lineage>
        <taxon>Bacteria</taxon>
        <taxon>Bacillati</taxon>
        <taxon>Actinomycetota</taxon>
        <taxon>Actinomycetes</taxon>
        <taxon>Micrococcales</taxon>
        <taxon>Microbacteriaceae</taxon>
        <taxon>Frondihabitans</taxon>
    </lineage>
</organism>
<dbReference type="EMBL" id="BAABLM010000003">
    <property type="protein sequence ID" value="GAA4674393.1"/>
    <property type="molecule type" value="Genomic_DNA"/>
</dbReference>
<accession>A0ABP8VW57</accession>
<gene>
    <name evidence="3" type="ORF">GCM10025780_18570</name>
</gene>
<evidence type="ECO:0000313" key="4">
    <source>
        <dbReference type="Proteomes" id="UP001501295"/>
    </source>
</evidence>
<dbReference type="Proteomes" id="UP001501295">
    <property type="component" value="Unassembled WGS sequence"/>
</dbReference>
<evidence type="ECO:0008006" key="5">
    <source>
        <dbReference type="Google" id="ProtNLM"/>
    </source>
</evidence>
<name>A0ABP8VW57_9MICO</name>
<proteinExistence type="inferred from homology"/>
<keyword evidence="2" id="KW-1005">Bacterial flagellum biogenesis</keyword>
<comment type="caution">
    <text evidence="3">The sequence shown here is derived from an EMBL/GenBank/DDBJ whole genome shotgun (WGS) entry which is preliminary data.</text>
</comment>
<dbReference type="InterPro" id="IPR005648">
    <property type="entry name" value="FlgD"/>
</dbReference>
<dbReference type="RefSeq" id="WP_345375561.1">
    <property type="nucleotide sequence ID" value="NZ_BAABLM010000003.1"/>
</dbReference>
<comment type="similarity">
    <text evidence="1">Belongs to the FlgD family.</text>
</comment>
<keyword evidence="4" id="KW-1185">Reference proteome</keyword>
<evidence type="ECO:0000256" key="2">
    <source>
        <dbReference type="ARBA" id="ARBA00022795"/>
    </source>
</evidence>
<dbReference type="Pfam" id="PF03963">
    <property type="entry name" value="FlgD"/>
    <property type="match status" value="1"/>
</dbReference>
<sequence length="157" mass="15812">MALTGITGTVSTSVPATTATTAAPKQTMDSDMFMDLLIKQLQNQDPSSPMDTNAMITQTTQLAQMQQITANTTTGNENFSLQMRISAANLVGKQVSYDDASGNSVTGTATAVSFANSVPTVTVGGKSIALDSISGVIDQTSATSAAAIAAAAAASAV</sequence>
<reference evidence="4" key="1">
    <citation type="journal article" date="2019" name="Int. J. Syst. Evol. Microbiol.">
        <title>The Global Catalogue of Microorganisms (GCM) 10K type strain sequencing project: providing services to taxonomists for standard genome sequencing and annotation.</title>
        <authorList>
            <consortium name="The Broad Institute Genomics Platform"/>
            <consortium name="The Broad Institute Genome Sequencing Center for Infectious Disease"/>
            <person name="Wu L."/>
            <person name="Ma J."/>
        </authorList>
    </citation>
    <scope>NUCLEOTIDE SEQUENCE [LARGE SCALE GENOMIC DNA]</scope>
    <source>
        <strain evidence="4">JCM 18956</strain>
    </source>
</reference>
<evidence type="ECO:0000313" key="3">
    <source>
        <dbReference type="EMBL" id="GAA4674393.1"/>
    </source>
</evidence>